<evidence type="ECO:0000313" key="2">
    <source>
        <dbReference type="Proteomes" id="UP000199180"/>
    </source>
</evidence>
<dbReference type="Proteomes" id="UP000199180">
    <property type="component" value="Unassembled WGS sequence"/>
</dbReference>
<dbReference type="AlphaFoldDB" id="A0A1I0GQ10"/>
<dbReference type="RefSeq" id="WP_090735517.1">
    <property type="nucleotide sequence ID" value="NZ_CP177219.1"/>
</dbReference>
<protein>
    <recommendedName>
        <fullName evidence="3">Response regulatory domain-containing protein</fullName>
    </recommendedName>
</protein>
<name>A0A1I0GQ10_9RHOB</name>
<accession>A0A1I0GQ10</accession>
<dbReference type="STRING" id="364199.SAMN04489858_10918"/>
<organism evidence="1 2">
    <name type="scientific">Paracoccus homiensis</name>
    <dbReference type="NCBI Taxonomy" id="364199"/>
    <lineage>
        <taxon>Bacteria</taxon>
        <taxon>Pseudomonadati</taxon>
        <taxon>Pseudomonadota</taxon>
        <taxon>Alphaproteobacteria</taxon>
        <taxon>Rhodobacterales</taxon>
        <taxon>Paracoccaceae</taxon>
        <taxon>Paracoccus</taxon>
    </lineage>
</organism>
<evidence type="ECO:0008006" key="3">
    <source>
        <dbReference type="Google" id="ProtNLM"/>
    </source>
</evidence>
<sequence>MDTRPLNFLILEKDSFIAMDMMQGLSFYEGDCRLHHFHSVDEMHQRLPATVDRQHHNIVVTKLSVAEIDASGLAQLAQHHGCDVVVREGIDSTSSVQARGWHSLAAPFSQQDLSVLVNRMHA</sequence>
<dbReference type="OrthoDB" id="7776946at2"/>
<proteinExistence type="predicted"/>
<evidence type="ECO:0000313" key="1">
    <source>
        <dbReference type="EMBL" id="SET73163.1"/>
    </source>
</evidence>
<dbReference type="EMBL" id="FOHO01000009">
    <property type="protein sequence ID" value="SET73163.1"/>
    <property type="molecule type" value="Genomic_DNA"/>
</dbReference>
<keyword evidence="2" id="KW-1185">Reference proteome</keyword>
<reference evidence="1 2" key="1">
    <citation type="submission" date="2016-10" db="EMBL/GenBank/DDBJ databases">
        <authorList>
            <person name="de Groot N.N."/>
        </authorList>
    </citation>
    <scope>NUCLEOTIDE SEQUENCE [LARGE SCALE GENOMIC DNA]</scope>
    <source>
        <strain evidence="1 2">DSM 17862</strain>
    </source>
</reference>
<gene>
    <name evidence="1" type="ORF">SAMN04489858_10918</name>
</gene>